<dbReference type="GO" id="GO:0000049">
    <property type="term" value="F:tRNA binding"/>
    <property type="evidence" value="ECO:0007669"/>
    <property type="project" value="UniProtKB-UniRule"/>
</dbReference>
<reference evidence="9 10" key="1">
    <citation type="journal article" date="2016" name="Nat. Commun.">
        <title>Thousands of microbial genomes shed light on interconnected biogeochemical processes in an aquifer system.</title>
        <authorList>
            <person name="Anantharaman K."/>
            <person name="Brown C.T."/>
            <person name="Hug L.A."/>
            <person name="Sharon I."/>
            <person name="Castelle C.J."/>
            <person name="Probst A.J."/>
            <person name="Thomas B.C."/>
            <person name="Singh A."/>
            <person name="Wilkins M.J."/>
            <person name="Karaoz U."/>
            <person name="Brodie E.L."/>
            <person name="Williams K.H."/>
            <person name="Hubbard S.S."/>
            <person name="Banfield J.F."/>
        </authorList>
    </citation>
    <scope>NUCLEOTIDE SEQUENCE [LARGE SCALE GENOMIC DNA]</scope>
</reference>
<dbReference type="Pfam" id="PF00825">
    <property type="entry name" value="Ribonuclease_P"/>
    <property type="match status" value="1"/>
</dbReference>
<dbReference type="EMBL" id="MHCC01000001">
    <property type="protein sequence ID" value="OGY14266.1"/>
    <property type="molecule type" value="Genomic_DNA"/>
</dbReference>
<comment type="caution">
    <text evidence="9">The sequence shown here is derived from an EMBL/GenBank/DDBJ whole genome shotgun (WGS) entry which is preliminary data.</text>
</comment>
<dbReference type="PANTHER" id="PTHR33992">
    <property type="entry name" value="RIBONUCLEASE P PROTEIN COMPONENT"/>
    <property type="match status" value="1"/>
</dbReference>
<evidence type="ECO:0000256" key="2">
    <source>
        <dbReference type="ARBA" id="ARBA00022694"/>
    </source>
</evidence>
<name>A0A1G1VG57_9BACT</name>
<comment type="similarity">
    <text evidence="7">Belongs to the RnpA family.</text>
</comment>
<comment type="subunit">
    <text evidence="7">Consists of a catalytic RNA component (M1 or rnpB) and a protein subunit.</text>
</comment>
<evidence type="ECO:0000256" key="4">
    <source>
        <dbReference type="ARBA" id="ARBA00022759"/>
    </source>
</evidence>
<dbReference type="GO" id="GO:0030677">
    <property type="term" value="C:ribonuclease P complex"/>
    <property type="evidence" value="ECO:0007669"/>
    <property type="project" value="TreeGrafter"/>
</dbReference>
<dbReference type="InterPro" id="IPR000100">
    <property type="entry name" value="RNase_P"/>
</dbReference>
<dbReference type="InterPro" id="IPR020539">
    <property type="entry name" value="RNase_P_CS"/>
</dbReference>
<organism evidence="9 10">
    <name type="scientific">Candidatus Blackburnbacteria bacterium RIFCSPLOWO2_01_FULL_40_20</name>
    <dbReference type="NCBI Taxonomy" id="1797519"/>
    <lineage>
        <taxon>Bacteria</taxon>
        <taxon>Candidatus Blackburniibacteriota</taxon>
    </lineage>
</organism>
<accession>A0A1G1VG57</accession>
<evidence type="ECO:0000256" key="6">
    <source>
        <dbReference type="ARBA" id="ARBA00022884"/>
    </source>
</evidence>
<dbReference type="Gene3D" id="3.30.230.10">
    <property type="match status" value="1"/>
</dbReference>
<keyword evidence="6 7" id="KW-0694">RNA-binding</keyword>
<dbReference type="GO" id="GO:0004526">
    <property type="term" value="F:ribonuclease P activity"/>
    <property type="evidence" value="ECO:0007669"/>
    <property type="project" value="UniProtKB-UniRule"/>
</dbReference>
<comment type="catalytic activity">
    <reaction evidence="7">
        <text>Endonucleolytic cleavage of RNA, removing 5'-extranucleotides from tRNA precursor.</text>
        <dbReference type="EC" id="3.1.26.5"/>
    </reaction>
</comment>
<dbReference type="GO" id="GO:0001682">
    <property type="term" value="P:tRNA 5'-leader removal"/>
    <property type="evidence" value="ECO:0007669"/>
    <property type="project" value="UniProtKB-UniRule"/>
</dbReference>
<evidence type="ECO:0000313" key="10">
    <source>
        <dbReference type="Proteomes" id="UP000178659"/>
    </source>
</evidence>
<sequence length="113" mass="13128">MMLRKENRLTKRVDFQKVLKQGKMVQGRLFSLSFLKSPEDFQPKFGIIVSNKISKRAVARNRIRRLLREAIRKSLVRAPRGSIFVLLTKKSALEAKSNQVEDDLKYMFSKCGI</sequence>
<gene>
    <name evidence="7" type="primary">rnpA</name>
    <name evidence="9" type="ORF">A3A77_02215</name>
</gene>
<dbReference type="Proteomes" id="UP000178659">
    <property type="component" value="Unassembled WGS sequence"/>
</dbReference>
<dbReference type="InterPro" id="IPR020568">
    <property type="entry name" value="Ribosomal_Su5_D2-typ_SF"/>
</dbReference>
<dbReference type="PROSITE" id="PS00648">
    <property type="entry name" value="RIBONUCLEASE_P"/>
    <property type="match status" value="1"/>
</dbReference>
<evidence type="ECO:0000256" key="3">
    <source>
        <dbReference type="ARBA" id="ARBA00022722"/>
    </source>
</evidence>
<evidence type="ECO:0000256" key="1">
    <source>
        <dbReference type="ARBA" id="ARBA00002663"/>
    </source>
</evidence>
<evidence type="ECO:0000256" key="8">
    <source>
        <dbReference type="NCBIfam" id="TIGR00188"/>
    </source>
</evidence>
<evidence type="ECO:0000313" key="9">
    <source>
        <dbReference type="EMBL" id="OGY14266.1"/>
    </source>
</evidence>
<dbReference type="NCBIfam" id="TIGR00188">
    <property type="entry name" value="rnpA"/>
    <property type="match status" value="1"/>
</dbReference>
<keyword evidence="3 7" id="KW-0540">Nuclease</keyword>
<dbReference type="GO" id="GO:0042781">
    <property type="term" value="F:3'-tRNA processing endoribonuclease activity"/>
    <property type="evidence" value="ECO:0007669"/>
    <property type="project" value="TreeGrafter"/>
</dbReference>
<evidence type="ECO:0000256" key="7">
    <source>
        <dbReference type="HAMAP-Rule" id="MF_00227"/>
    </source>
</evidence>
<dbReference type="InterPro" id="IPR014721">
    <property type="entry name" value="Ribsml_uS5_D2-typ_fold_subgr"/>
</dbReference>
<keyword evidence="4 7" id="KW-0255">Endonuclease</keyword>
<dbReference type="EC" id="3.1.26.5" evidence="7 8"/>
<dbReference type="AlphaFoldDB" id="A0A1G1VG57"/>
<dbReference type="HAMAP" id="MF_00227">
    <property type="entry name" value="RNase_P"/>
    <property type="match status" value="1"/>
</dbReference>
<protein>
    <recommendedName>
        <fullName evidence="7 8">Ribonuclease P protein component</fullName>
        <shortName evidence="7">RNase P protein</shortName>
        <shortName evidence="7">RNaseP protein</shortName>
        <ecNumber evidence="7 8">3.1.26.5</ecNumber>
    </recommendedName>
    <alternativeName>
        <fullName evidence="7">Protein C5</fullName>
    </alternativeName>
</protein>
<comment type="function">
    <text evidence="1 7">RNaseP catalyzes the removal of the 5'-leader sequence from pre-tRNA to produce the mature 5'-terminus. It can also cleave other RNA substrates such as 4.5S RNA. The protein component plays an auxiliary but essential role in vivo by binding to the 5'-leader sequence and broadening the substrate specificity of the ribozyme.</text>
</comment>
<keyword evidence="2 7" id="KW-0819">tRNA processing</keyword>
<keyword evidence="5 7" id="KW-0378">Hydrolase</keyword>
<dbReference type="PANTHER" id="PTHR33992:SF1">
    <property type="entry name" value="RIBONUCLEASE P PROTEIN COMPONENT"/>
    <property type="match status" value="1"/>
</dbReference>
<evidence type="ECO:0000256" key="5">
    <source>
        <dbReference type="ARBA" id="ARBA00022801"/>
    </source>
</evidence>
<proteinExistence type="inferred from homology"/>
<dbReference type="SUPFAM" id="SSF54211">
    <property type="entry name" value="Ribosomal protein S5 domain 2-like"/>
    <property type="match status" value="1"/>
</dbReference>